<gene>
    <name evidence="1" type="ORF">OO017_13345</name>
</gene>
<accession>A0ABT3RGI1</accession>
<reference evidence="1 2" key="1">
    <citation type="submission" date="2022-11" db="EMBL/GenBank/DDBJ databases">
        <title>The characterization of three novel Bacteroidetes species and genomic analysis of their roles in tidal elemental geochemical cycles.</title>
        <authorList>
            <person name="Ma K.-J."/>
        </authorList>
    </citation>
    <scope>NUCLEOTIDE SEQUENCE [LARGE SCALE GENOMIC DNA]</scope>
    <source>
        <strain evidence="1 2">M82</strain>
    </source>
</reference>
<proteinExistence type="predicted"/>
<keyword evidence="2" id="KW-1185">Reference proteome</keyword>
<comment type="caution">
    <text evidence="1">The sequence shown here is derived from an EMBL/GenBank/DDBJ whole genome shotgun (WGS) entry which is preliminary data.</text>
</comment>
<organism evidence="1 2">
    <name type="scientific">Pontibacter anaerobius</name>
    <dbReference type="NCBI Taxonomy" id="2993940"/>
    <lineage>
        <taxon>Bacteria</taxon>
        <taxon>Pseudomonadati</taxon>
        <taxon>Bacteroidota</taxon>
        <taxon>Cytophagia</taxon>
        <taxon>Cytophagales</taxon>
        <taxon>Hymenobacteraceae</taxon>
        <taxon>Pontibacter</taxon>
    </lineage>
</organism>
<dbReference type="EMBL" id="JAPFQO010000008">
    <property type="protein sequence ID" value="MCX2740936.1"/>
    <property type="molecule type" value="Genomic_DNA"/>
</dbReference>
<dbReference type="InterPro" id="IPR022025">
    <property type="entry name" value="Amidoligase_2"/>
</dbReference>
<name>A0ABT3RGI1_9BACT</name>
<protein>
    <submittedName>
        <fullName evidence="1">Amidoligase family protein</fullName>
    </submittedName>
</protein>
<dbReference type="RefSeq" id="WP_266052999.1">
    <property type="nucleotide sequence ID" value="NZ_JAPFQO010000008.1"/>
</dbReference>
<dbReference type="Proteomes" id="UP001207228">
    <property type="component" value="Unassembled WGS sequence"/>
</dbReference>
<evidence type="ECO:0000313" key="2">
    <source>
        <dbReference type="Proteomes" id="UP001207228"/>
    </source>
</evidence>
<evidence type="ECO:0000313" key="1">
    <source>
        <dbReference type="EMBL" id="MCX2740936.1"/>
    </source>
</evidence>
<sequence length="337" mass="38790">MRIMPFKHPPKLYNTHGEIRKVGYELEYAKVRIEEAVQLIQELFGGRVQQESRFKRTVQDTELGDFTVEFDLTLLSEKRYKKAFEALNIHLEDVHLGNGTLETEVETALESVVSKVFPYEIACPPIPCTQLAPLEKLREALYRNNAEGTNSFPTNAFGTHINVKVPDTSTTTLLAYLRSFLLLYPWLLEAGKTDLARKISPFIDPYPAAYAELVLAPAYKPALEQFILDYHTHNPDRNRPLDLFPLFAYLRKDLPAQFTGLGKVKARDAFHYRLPNSSIAQPDWTLAQEWNNWVRVEELANDPAKITDLSLEYLSLKKNTFIGFETRWVKRTLAWLT</sequence>
<dbReference type="Pfam" id="PF12224">
    <property type="entry name" value="Amidoligase_2"/>
    <property type="match status" value="1"/>
</dbReference>